<evidence type="ECO:0000313" key="3">
    <source>
        <dbReference type="Proteomes" id="UP000198418"/>
    </source>
</evidence>
<feature type="transmembrane region" description="Helical" evidence="1">
    <location>
        <begin position="87"/>
        <end position="107"/>
    </location>
</feature>
<evidence type="ECO:0000256" key="1">
    <source>
        <dbReference type="SAM" id="Phobius"/>
    </source>
</evidence>
<keyword evidence="3" id="KW-1185">Reference proteome</keyword>
<reference evidence="3" key="1">
    <citation type="submission" date="2017-06" db="EMBL/GenBank/DDBJ databases">
        <authorList>
            <person name="Varghese N."/>
            <person name="Submissions S."/>
        </authorList>
    </citation>
    <scope>NUCLEOTIDE SEQUENCE [LARGE SCALE GENOMIC DNA]</scope>
    <source>
        <strain evidence="3">DSM 137</strain>
    </source>
</reference>
<keyword evidence="1" id="KW-0472">Membrane</keyword>
<keyword evidence="1" id="KW-0812">Transmembrane</keyword>
<dbReference type="RefSeq" id="WP_088520965.1">
    <property type="nucleotide sequence ID" value="NZ_FYDG01000005.1"/>
</dbReference>
<organism evidence="2 3">
    <name type="scientific">Rhodoblastus acidophilus</name>
    <name type="common">Rhodopseudomonas acidophila</name>
    <dbReference type="NCBI Taxonomy" id="1074"/>
    <lineage>
        <taxon>Bacteria</taxon>
        <taxon>Pseudomonadati</taxon>
        <taxon>Pseudomonadota</taxon>
        <taxon>Alphaproteobacteria</taxon>
        <taxon>Hyphomicrobiales</taxon>
        <taxon>Rhodoblastaceae</taxon>
        <taxon>Rhodoblastus</taxon>
    </lineage>
</organism>
<dbReference type="OrthoDB" id="7273660at2"/>
<evidence type="ECO:0000313" key="2">
    <source>
        <dbReference type="EMBL" id="SNB73685.1"/>
    </source>
</evidence>
<feature type="transmembrane region" description="Helical" evidence="1">
    <location>
        <begin position="60"/>
        <end position="80"/>
    </location>
</feature>
<dbReference type="EMBL" id="FYDG01000005">
    <property type="protein sequence ID" value="SNB73685.1"/>
    <property type="molecule type" value="Genomic_DNA"/>
</dbReference>
<keyword evidence="1" id="KW-1133">Transmembrane helix</keyword>
<dbReference type="Proteomes" id="UP000198418">
    <property type="component" value="Unassembled WGS sequence"/>
</dbReference>
<accession>A0A212RMJ0</accession>
<proteinExistence type="predicted"/>
<protein>
    <submittedName>
        <fullName evidence="2">Uncharacterized protein</fullName>
    </submittedName>
</protein>
<dbReference type="AlphaFoldDB" id="A0A212RMJ0"/>
<gene>
    <name evidence="2" type="ORF">SAMN06265338_105196</name>
</gene>
<sequence length="184" mass="20960">MRQFKKYLWLTLAGFFLFEAWLWDVLGATLGTLVAALPIQQARDSFEGFVKTLSPWGSVPIFVLPILPLLPLKFAALFLLAHHHLVAGLGCFLAAKLIGFAAGAYLFELCRPKLLQIALFAKLHATLIRWRGFAHDLIEPYRAELRRRTQALRARIRLWRGARGSAMVARLRARSRRWIAQRNG</sequence>
<name>A0A212RMJ0_RHOAC</name>